<evidence type="ECO:0000313" key="4">
    <source>
        <dbReference type="Proteomes" id="UP000281985"/>
    </source>
</evidence>
<dbReference type="Gene3D" id="3.40.50.10390">
    <property type="entry name" value="Gingipain r, domain 1"/>
    <property type="match status" value="1"/>
</dbReference>
<dbReference type="OrthoDB" id="9809780at2"/>
<keyword evidence="1" id="KW-0732">Signal</keyword>
<dbReference type="EMBL" id="REFV01000012">
    <property type="protein sequence ID" value="RMB57102.1"/>
    <property type="molecule type" value="Genomic_DNA"/>
</dbReference>
<dbReference type="Gene3D" id="2.60.40.4070">
    <property type="match status" value="1"/>
</dbReference>
<evidence type="ECO:0000259" key="2">
    <source>
        <dbReference type="Pfam" id="PF01364"/>
    </source>
</evidence>
<organism evidence="3 4">
    <name type="scientific">Dokdonia sinensis</name>
    <dbReference type="NCBI Taxonomy" id="2479847"/>
    <lineage>
        <taxon>Bacteria</taxon>
        <taxon>Pseudomonadati</taxon>
        <taxon>Bacteroidota</taxon>
        <taxon>Flavobacteriia</taxon>
        <taxon>Flavobacteriales</taxon>
        <taxon>Flavobacteriaceae</taxon>
        <taxon>Dokdonia</taxon>
    </lineage>
</organism>
<gene>
    <name evidence="3" type="ORF">EAX61_12065</name>
</gene>
<evidence type="ECO:0000313" key="3">
    <source>
        <dbReference type="EMBL" id="RMB57102.1"/>
    </source>
</evidence>
<dbReference type="SUPFAM" id="SSF52129">
    <property type="entry name" value="Caspase-like"/>
    <property type="match status" value="1"/>
</dbReference>
<dbReference type="NCBIfam" id="NF033707">
    <property type="entry name" value="T9SS_sortase"/>
    <property type="match status" value="1"/>
</dbReference>
<reference evidence="3 4" key="1">
    <citation type="submission" date="2018-10" db="EMBL/GenBank/DDBJ databases">
        <title>Dokdonia luteus sp. nov., isolated from sea water.</title>
        <authorList>
            <person name="Zhou L.Y."/>
            <person name="Du Z.J."/>
        </authorList>
    </citation>
    <scope>NUCLEOTIDE SEQUENCE [LARGE SCALE GENOMIC DNA]</scope>
    <source>
        <strain evidence="3 4">SH27</strain>
    </source>
</reference>
<dbReference type="GO" id="GO:0008234">
    <property type="term" value="F:cysteine-type peptidase activity"/>
    <property type="evidence" value="ECO:0007669"/>
    <property type="project" value="InterPro"/>
</dbReference>
<sequence>MRIFYIIFLLFISIVTYGQQRHIDIIWADQNLTKTTPDKALSSENLSVNPEGNWTYAQQWKDVNKVNPGTARLTNVSYSDVPAKLLAQLKDVAVPSALEFSLNSRKGRDIIYTVLSMNPIIKKDGRLQRVMGFDVEYAFAKAQPATSRMAITNSVLASNDVYKFFIEETGVHRINRSFLQSLGMNTNNINPAEIKVFGLGGAPLPFRNSDNTEFDLGEIAIRVVGGEDGSFDNNDYILFYGTSTKGYIPDMDTFVNPYADRSYYYVTVSPGNGKRVLPMEQPSAPATTTFTTFDDLQFHEEDLTTLVQIGRRWMGERFGFENEQTFEFTAPNPVGNIPAKLRVVVASTSESNTSFDVAVNGNIVGNVSIPGISGETFARSQELEVDVPITTEEIAVTLTYNNGGNPASQGYLDFISLDIPRSLTGTDGPINFTKNSTATSSGIAEFAFSNASAYSEIWDVTLKDDVRIIENIDNQGEIRFKATQGTRRDYVAVHNSNFLVPRRESGNTRVPNQDLKGNTLSDGNGNFQDVDYLMITGDELFSQASRLAQHNRDFRGLNVKTVRLSDIYEEFGGGKQDIGAIRNFVRYVYENASSQSRRLQYVCLFGDASVDYKNRLPNNTNFVPTFQTWRSFNLVSSFMSDDYFGSLDPEEGYIEDSQQVPHLENNQSGGSDKLDLAVGRIVADSPERARVVVDKILEYDTRDSFGRWRNNFVLISDDVDEEFEFNALEGNLDRLGDRISSEKPFVNVIKIHSDAFQQVSSSGGDRYPQVNDAIANAIEVGALVVTYLGHGGEDLLAAEAIVTQNEVKRLDNGNRLPLLVTVTCEFTKFDNPLRETGGEQFIWNPDGGAVALVATTREISVRLGVRFNDVLAEKLFSFGTNTIKSVAENLRESKNEISDPLRRVIFFLGDPAMKLAFPKQDIRLTALNDIPVGSTLPNLRALDKIKLNGVVTTQSGQPLTSYNGKIAVTLYDKEIDRQTLGNDGTRNGDGELLILDFKTLGNILYRGQASVENGIFETEFIMPRDTSIPLGEGRISFYAERESILENQTGVNTDIIIGGLNEDAPVDNLGPKIRLFMNDEGFVNGGITNDSPFILAKLEDENGINTASGIGHDIVAIIDGDETNPIVMNDFYETEVDDFMRGTAKRKIRDLEPGPHTLTFKAWDVYNNSSTAELQFIVIDNQELELKNVLNYPNPFVNYTEFWFNHNRPFEPLDVQVQIFTVSGKVVKTINQVVTNDGFLSRDIVWDGLDDFGQAIGKGVYVYKLSVKSTLTNKQVEKFEKLVIL</sequence>
<protein>
    <submittedName>
        <fullName evidence="3">Peptidase C25</fullName>
    </submittedName>
</protein>
<dbReference type="GO" id="GO:0006508">
    <property type="term" value="P:proteolysis"/>
    <property type="evidence" value="ECO:0007669"/>
    <property type="project" value="InterPro"/>
</dbReference>
<keyword evidence="4" id="KW-1185">Reference proteome</keyword>
<accession>A0A3M0G4G3</accession>
<dbReference type="CDD" id="cd02258">
    <property type="entry name" value="Peptidase_C25_N"/>
    <property type="match status" value="1"/>
</dbReference>
<dbReference type="RefSeq" id="WP_121917958.1">
    <property type="nucleotide sequence ID" value="NZ_REFV01000012.1"/>
</dbReference>
<dbReference type="InterPro" id="IPR029030">
    <property type="entry name" value="Caspase-like_dom_sf"/>
</dbReference>
<proteinExistence type="predicted"/>
<comment type="caution">
    <text evidence="3">The sequence shown here is derived from an EMBL/GenBank/DDBJ whole genome shotgun (WGS) entry which is preliminary data.</text>
</comment>
<evidence type="ECO:0000256" key="1">
    <source>
        <dbReference type="ARBA" id="ARBA00022729"/>
    </source>
</evidence>
<name>A0A3M0G4G3_9FLAO</name>
<dbReference type="Proteomes" id="UP000281985">
    <property type="component" value="Unassembled WGS sequence"/>
</dbReference>
<feature type="domain" description="Gingipain" evidence="2">
    <location>
        <begin position="532"/>
        <end position="915"/>
    </location>
</feature>
<dbReference type="Gene3D" id="3.40.50.1460">
    <property type="match status" value="1"/>
</dbReference>
<dbReference type="InterPro" id="IPR001769">
    <property type="entry name" value="Gingipain"/>
</dbReference>
<dbReference type="Pfam" id="PF01364">
    <property type="entry name" value="Peptidase_C25"/>
    <property type="match status" value="1"/>
</dbReference>
<dbReference type="InterPro" id="IPR029031">
    <property type="entry name" value="Gingipain_N_sf"/>
</dbReference>